<dbReference type="AlphaFoldDB" id="A0A0F9PM55"/>
<organism evidence="2">
    <name type="scientific">marine sediment metagenome</name>
    <dbReference type="NCBI Taxonomy" id="412755"/>
    <lineage>
        <taxon>unclassified sequences</taxon>
        <taxon>metagenomes</taxon>
        <taxon>ecological metagenomes</taxon>
    </lineage>
</organism>
<dbReference type="EMBL" id="LAZR01005181">
    <property type="protein sequence ID" value="KKN02126.1"/>
    <property type="molecule type" value="Genomic_DNA"/>
</dbReference>
<feature type="transmembrane region" description="Helical" evidence="1">
    <location>
        <begin position="73"/>
        <end position="95"/>
    </location>
</feature>
<keyword evidence="1" id="KW-0812">Transmembrane</keyword>
<evidence type="ECO:0000256" key="1">
    <source>
        <dbReference type="SAM" id="Phobius"/>
    </source>
</evidence>
<proteinExistence type="predicted"/>
<reference evidence="2" key="1">
    <citation type="journal article" date="2015" name="Nature">
        <title>Complex archaea that bridge the gap between prokaryotes and eukaryotes.</title>
        <authorList>
            <person name="Spang A."/>
            <person name="Saw J.H."/>
            <person name="Jorgensen S.L."/>
            <person name="Zaremba-Niedzwiedzka K."/>
            <person name="Martijn J."/>
            <person name="Lind A.E."/>
            <person name="van Eijk R."/>
            <person name="Schleper C."/>
            <person name="Guy L."/>
            <person name="Ettema T.J."/>
        </authorList>
    </citation>
    <scope>NUCLEOTIDE SEQUENCE</scope>
</reference>
<keyword evidence="1" id="KW-0472">Membrane</keyword>
<gene>
    <name evidence="2" type="ORF">LCGC14_1120790</name>
</gene>
<comment type="caution">
    <text evidence="2">The sequence shown here is derived from an EMBL/GenBank/DDBJ whole genome shotgun (WGS) entry which is preliminary data.</text>
</comment>
<protein>
    <submittedName>
        <fullName evidence="2">Uncharacterized protein</fullName>
    </submittedName>
</protein>
<name>A0A0F9PM55_9ZZZZ</name>
<sequence length="96" mass="11006">MSKENELEKVLDDDQLRDWFKSRDPERKKIDPFISEEAAEEFGGRASTLTVKEEEEKVHGISFSEYTKQVKSISINFTWVGISIGLILAIILALIF</sequence>
<evidence type="ECO:0000313" key="2">
    <source>
        <dbReference type="EMBL" id="KKN02126.1"/>
    </source>
</evidence>
<keyword evidence="1" id="KW-1133">Transmembrane helix</keyword>
<accession>A0A0F9PM55</accession>